<dbReference type="Proteomes" id="UP000277871">
    <property type="component" value="Unassembled WGS sequence"/>
</dbReference>
<organism evidence="4 5">
    <name type="scientific">Kocuria tytonicola</name>
    <dbReference type="NCBI Taxonomy" id="2055946"/>
    <lineage>
        <taxon>Bacteria</taxon>
        <taxon>Bacillati</taxon>
        <taxon>Actinomycetota</taxon>
        <taxon>Actinomycetes</taxon>
        <taxon>Micrococcales</taxon>
        <taxon>Micrococcaceae</taxon>
        <taxon>Kocuria</taxon>
    </lineage>
</organism>
<evidence type="ECO:0000256" key="2">
    <source>
        <dbReference type="PROSITE-ProRule" id="PRU00335"/>
    </source>
</evidence>
<dbReference type="AlphaFoldDB" id="A0A3L9L2W2"/>
<comment type="caution">
    <text evidence="4">The sequence shown here is derived from an EMBL/GenBank/DDBJ whole genome shotgun (WGS) entry which is preliminary data.</text>
</comment>
<dbReference type="InterPro" id="IPR050109">
    <property type="entry name" value="HTH-type_TetR-like_transc_reg"/>
</dbReference>
<dbReference type="GO" id="GO:0003700">
    <property type="term" value="F:DNA-binding transcription factor activity"/>
    <property type="evidence" value="ECO:0007669"/>
    <property type="project" value="TreeGrafter"/>
</dbReference>
<dbReference type="InterPro" id="IPR001647">
    <property type="entry name" value="HTH_TetR"/>
</dbReference>
<dbReference type="EMBL" id="RDEX01000002">
    <property type="protein sequence ID" value="RLY92444.1"/>
    <property type="molecule type" value="Genomic_DNA"/>
</dbReference>
<dbReference type="PANTHER" id="PTHR30055">
    <property type="entry name" value="HTH-TYPE TRANSCRIPTIONAL REGULATOR RUTR"/>
    <property type="match status" value="1"/>
</dbReference>
<evidence type="ECO:0000259" key="3">
    <source>
        <dbReference type="PROSITE" id="PS50977"/>
    </source>
</evidence>
<dbReference type="SUPFAM" id="SSF48498">
    <property type="entry name" value="Tetracyclin repressor-like, C-terminal domain"/>
    <property type="match status" value="1"/>
</dbReference>
<dbReference type="InterPro" id="IPR009057">
    <property type="entry name" value="Homeodomain-like_sf"/>
</dbReference>
<accession>A0A3L9L2W2</accession>
<keyword evidence="1 2" id="KW-0238">DNA-binding</keyword>
<dbReference type="InterPro" id="IPR036271">
    <property type="entry name" value="Tet_transcr_reg_TetR-rel_C_sf"/>
</dbReference>
<dbReference type="PANTHER" id="PTHR30055:SF160">
    <property type="entry name" value="TRANSCRIPTIONAL REGULATORY PROTEIN (PROBABLY ASNC-FAMILY)-RELATED"/>
    <property type="match status" value="1"/>
</dbReference>
<dbReference type="SUPFAM" id="SSF46689">
    <property type="entry name" value="Homeodomain-like"/>
    <property type="match status" value="1"/>
</dbReference>
<dbReference type="GO" id="GO:0000976">
    <property type="term" value="F:transcription cis-regulatory region binding"/>
    <property type="evidence" value="ECO:0007669"/>
    <property type="project" value="TreeGrafter"/>
</dbReference>
<keyword evidence="5" id="KW-1185">Reference proteome</keyword>
<evidence type="ECO:0000313" key="4">
    <source>
        <dbReference type="EMBL" id="RLY92444.1"/>
    </source>
</evidence>
<feature type="domain" description="HTH tetR-type" evidence="3">
    <location>
        <begin position="60"/>
        <end position="119"/>
    </location>
</feature>
<reference evidence="4 5" key="1">
    <citation type="submission" date="2018-10" db="EMBL/GenBank/DDBJ databases">
        <title>Kocuria tytonicola, new bacteria from the preen glands of American barn owls (Tyto furcata).</title>
        <authorList>
            <person name="Braun M.S."/>
            <person name="Wang E."/>
            <person name="Zimmermann S."/>
            <person name="Boutin S."/>
            <person name="Wagner H."/>
            <person name="Wink M."/>
        </authorList>
    </citation>
    <scope>NUCLEOTIDE SEQUENCE [LARGE SCALE GENOMIC DNA]</scope>
    <source>
        <strain evidence="4 5">473</strain>
    </source>
</reference>
<protein>
    <submittedName>
        <fullName evidence="4">TetR/AcrR family transcriptional regulator</fullName>
    </submittedName>
</protein>
<dbReference type="PROSITE" id="PS50977">
    <property type="entry name" value="HTH_TETR_2"/>
    <property type="match status" value="1"/>
</dbReference>
<sequence>MLRPGSWCSRSACSRTWGFLLEGVCDVDHLRPRVADTLGIVKQVTTPVDGRNSRWQRHRAQRRLELITAARDAVAVNGAAISMEEIATACGTSKSVFYRYFKDKAGVQAAVGEYFVTRMRRRMVAAASEADTFAAMIHALVSEFLRSVAGSGEVYRFVVTAPDEQDSTIERFVDSVRDLLMEQHERHHGERDLPAGVLQCWAASTVGMVRGAGEAWLAQGELPGKPDRHTMSRIITTWAVEGLRPVASAVPPENSGADSPSIPVRN</sequence>
<dbReference type="Gene3D" id="1.10.357.10">
    <property type="entry name" value="Tetracycline Repressor, domain 2"/>
    <property type="match status" value="1"/>
</dbReference>
<feature type="DNA-binding region" description="H-T-H motif" evidence="2">
    <location>
        <begin position="82"/>
        <end position="101"/>
    </location>
</feature>
<evidence type="ECO:0000313" key="5">
    <source>
        <dbReference type="Proteomes" id="UP000277871"/>
    </source>
</evidence>
<proteinExistence type="predicted"/>
<gene>
    <name evidence="4" type="ORF">EAE32_09160</name>
</gene>
<dbReference type="Pfam" id="PF00440">
    <property type="entry name" value="TetR_N"/>
    <property type="match status" value="1"/>
</dbReference>
<name>A0A3L9L2W2_9MICC</name>
<evidence type="ECO:0000256" key="1">
    <source>
        <dbReference type="ARBA" id="ARBA00023125"/>
    </source>
</evidence>